<keyword evidence="4" id="KW-0804">Transcription</keyword>
<dbReference type="InterPro" id="IPR036388">
    <property type="entry name" value="WH-like_DNA-bd_sf"/>
</dbReference>
<name>A0A420BEV2_SPHD1</name>
<evidence type="ECO:0000259" key="6">
    <source>
        <dbReference type="Pfam" id="PF08281"/>
    </source>
</evidence>
<dbReference type="Gene3D" id="1.10.1740.10">
    <property type="match status" value="1"/>
</dbReference>
<feature type="domain" description="RNA polymerase sigma-70 region 2" evidence="5">
    <location>
        <begin position="30"/>
        <end position="95"/>
    </location>
</feature>
<dbReference type="GO" id="GO:0016987">
    <property type="term" value="F:sigma factor activity"/>
    <property type="evidence" value="ECO:0007669"/>
    <property type="project" value="UniProtKB-KW"/>
</dbReference>
<sequence>MQDFNQAPFLWNELRYAIAFDRSQVAFKTLFKSFHPDLYEFGVAIIKSSEPVEDIISEIFMKLWLLEDKLMEIENIKTYLFRSVRNNAIKYLERQPSHVDISEIIDFNYQSPSVEQEYISNENLKIIQQTIEELPSKCKMAFTLVKDLGCTYHETAAIMEISKNTVDRHIQLALRRLRESISLKKINS</sequence>
<dbReference type="Proteomes" id="UP000286246">
    <property type="component" value="Unassembled WGS sequence"/>
</dbReference>
<keyword evidence="8" id="KW-1185">Reference proteome</keyword>
<dbReference type="Gene3D" id="1.10.10.10">
    <property type="entry name" value="Winged helix-like DNA-binding domain superfamily/Winged helix DNA-binding domain"/>
    <property type="match status" value="1"/>
</dbReference>
<dbReference type="Pfam" id="PF04542">
    <property type="entry name" value="Sigma70_r2"/>
    <property type="match status" value="1"/>
</dbReference>
<comment type="caution">
    <text evidence="7">The sequence shown here is derived from an EMBL/GenBank/DDBJ whole genome shotgun (WGS) entry which is preliminary data.</text>
</comment>
<dbReference type="RefSeq" id="WP_120257046.1">
    <property type="nucleotide sequence ID" value="NZ_RAPY01000001.1"/>
</dbReference>
<feature type="domain" description="RNA polymerase sigma factor 70 region 4 type 2" evidence="6">
    <location>
        <begin position="125"/>
        <end position="177"/>
    </location>
</feature>
<comment type="similarity">
    <text evidence="1">Belongs to the sigma-70 factor family. ECF subfamily.</text>
</comment>
<dbReference type="InterPro" id="IPR013249">
    <property type="entry name" value="RNA_pol_sigma70_r4_t2"/>
</dbReference>
<dbReference type="EMBL" id="RAPY01000001">
    <property type="protein sequence ID" value="RKE55235.1"/>
    <property type="molecule type" value="Genomic_DNA"/>
</dbReference>
<evidence type="ECO:0000313" key="8">
    <source>
        <dbReference type="Proteomes" id="UP000286246"/>
    </source>
</evidence>
<organism evidence="7 8">
    <name type="scientific">Sphingobacterium detergens</name>
    <dbReference type="NCBI Taxonomy" id="1145106"/>
    <lineage>
        <taxon>Bacteria</taxon>
        <taxon>Pseudomonadati</taxon>
        <taxon>Bacteroidota</taxon>
        <taxon>Sphingobacteriia</taxon>
        <taxon>Sphingobacteriales</taxon>
        <taxon>Sphingobacteriaceae</taxon>
        <taxon>Sphingobacterium</taxon>
    </lineage>
</organism>
<reference evidence="7 8" key="1">
    <citation type="submission" date="2018-09" db="EMBL/GenBank/DDBJ databases">
        <title>Genomic Encyclopedia of Type Strains, Phase III (KMG-III): the genomes of soil and plant-associated and newly described type strains.</title>
        <authorList>
            <person name="Whitman W."/>
        </authorList>
    </citation>
    <scope>NUCLEOTIDE SEQUENCE [LARGE SCALE GENOMIC DNA]</scope>
    <source>
        <strain evidence="7 8">CECT 7938</strain>
    </source>
</reference>
<dbReference type="GO" id="GO:0006352">
    <property type="term" value="P:DNA-templated transcription initiation"/>
    <property type="evidence" value="ECO:0007669"/>
    <property type="project" value="InterPro"/>
</dbReference>
<dbReference type="InterPro" id="IPR039425">
    <property type="entry name" value="RNA_pol_sigma-70-like"/>
</dbReference>
<evidence type="ECO:0000256" key="3">
    <source>
        <dbReference type="ARBA" id="ARBA00023082"/>
    </source>
</evidence>
<dbReference type="SUPFAM" id="SSF88659">
    <property type="entry name" value="Sigma3 and sigma4 domains of RNA polymerase sigma factors"/>
    <property type="match status" value="1"/>
</dbReference>
<evidence type="ECO:0000259" key="5">
    <source>
        <dbReference type="Pfam" id="PF04542"/>
    </source>
</evidence>
<evidence type="ECO:0000256" key="4">
    <source>
        <dbReference type="ARBA" id="ARBA00023163"/>
    </source>
</evidence>
<dbReference type="Pfam" id="PF08281">
    <property type="entry name" value="Sigma70_r4_2"/>
    <property type="match status" value="1"/>
</dbReference>
<dbReference type="AlphaFoldDB" id="A0A420BEV2"/>
<accession>A0A420BEV2</accession>
<evidence type="ECO:0000313" key="7">
    <source>
        <dbReference type="EMBL" id="RKE55235.1"/>
    </source>
</evidence>
<dbReference type="PANTHER" id="PTHR43133:SF46">
    <property type="entry name" value="RNA POLYMERASE SIGMA-70 FACTOR ECF SUBFAMILY"/>
    <property type="match status" value="1"/>
</dbReference>
<dbReference type="PANTHER" id="PTHR43133">
    <property type="entry name" value="RNA POLYMERASE ECF-TYPE SIGMA FACTO"/>
    <property type="match status" value="1"/>
</dbReference>
<dbReference type="InterPro" id="IPR013324">
    <property type="entry name" value="RNA_pol_sigma_r3/r4-like"/>
</dbReference>
<dbReference type="SUPFAM" id="SSF88946">
    <property type="entry name" value="Sigma2 domain of RNA polymerase sigma factors"/>
    <property type="match status" value="1"/>
</dbReference>
<dbReference type="OrthoDB" id="659361at2"/>
<dbReference type="InterPro" id="IPR007627">
    <property type="entry name" value="RNA_pol_sigma70_r2"/>
</dbReference>
<dbReference type="GO" id="GO:0003677">
    <property type="term" value="F:DNA binding"/>
    <property type="evidence" value="ECO:0007669"/>
    <property type="project" value="InterPro"/>
</dbReference>
<proteinExistence type="inferred from homology"/>
<protein>
    <submittedName>
        <fullName evidence="7">RNA polymerase sigma-70 factor (ECF subfamily)</fullName>
    </submittedName>
</protein>
<dbReference type="InterPro" id="IPR014327">
    <property type="entry name" value="RNA_pol_sigma70_bacteroid"/>
</dbReference>
<gene>
    <name evidence="7" type="ORF">DFQ12_0065</name>
</gene>
<dbReference type="InterPro" id="IPR013325">
    <property type="entry name" value="RNA_pol_sigma_r2"/>
</dbReference>
<dbReference type="NCBIfam" id="TIGR02985">
    <property type="entry name" value="Sig70_bacteroi1"/>
    <property type="match status" value="1"/>
</dbReference>
<keyword evidence="3" id="KW-0731">Sigma factor</keyword>
<evidence type="ECO:0000256" key="2">
    <source>
        <dbReference type="ARBA" id="ARBA00023015"/>
    </source>
</evidence>
<keyword evidence="2" id="KW-0805">Transcription regulation</keyword>
<dbReference type="InterPro" id="IPR014284">
    <property type="entry name" value="RNA_pol_sigma-70_dom"/>
</dbReference>
<evidence type="ECO:0000256" key="1">
    <source>
        <dbReference type="ARBA" id="ARBA00010641"/>
    </source>
</evidence>
<dbReference type="NCBIfam" id="TIGR02937">
    <property type="entry name" value="sigma70-ECF"/>
    <property type="match status" value="1"/>
</dbReference>